<reference evidence="2" key="1">
    <citation type="submission" date="2018-02" db="EMBL/GenBank/DDBJ databases">
        <title>Rhizophora mucronata_Transcriptome.</title>
        <authorList>
            <person name="Meera S.P."/>
            <person name="Sreeshan A."/>
            <person name="Augustine A."/>
        </authorList>
    </citation>
    <scope>NUCLEOTIDE SEQUENCE</scope>
    <source>
        <tissue evidence="2">Leaf</tissue>
    </source>
</reference>
<evidence type="ECO:0000256" key="1">
    <source>
        <dbReference type="SAM" id="SignalP"/>
    </source>
</evidence>
<dbReference type="AlphaFoldDB" id="A0A2P2NNL6"/>
<keyword evidence="1" id="KW-0732">Signal</keyword>
<feature type="chain" id="PRO_5015149185" evidence="1">
    <location>
        <begin position="18"/>
        <end position="39"/>
    </location>
</feature>
<organism evidence="2">
    <name type="scientific">Rhizophora mucronata</name>
    <name type="common">Asiatic mangrove</name>
    <dbReference type="NCBI Taxonomy" id="61149"/>
    <lineage>
        <taxon>Eukaryota</taxon>
        <taxon>Viridiplantae</taxon>
        <taxon>Streptophyta</taxon>
        <taxon>Embryophyta</taxon>
        <taxon>Tracheophyta</taxon>
        <taxon>Spermatophyta</taxon>
        <taxon>Magnoliopsida</taxon>
        <taxon>eudicotyledons</taxon>
        <taxon>Gunneridae</taxon>
        <taxon>Pentapetalae</taxon>
        <taxon>rosids</taxon>
        <taxon>fabids</taxon>
        <taxon>Malpighiales</taxon>
        <taxon>Rhizophoraceae</taxon>
        <taxon>Rhizophora</taxon>
    </lineage>
</organism>
<protein>
    <submittedName>
        <fullName evidence="2">Uncharacterized protein</fullName>
    </submittedName>
</protein>
<evidence type="ECO:0000313" key="2">
    <source>
        <dbReference type="EMBL" id="MBX43980.1"/>
    </source>
</evidence>
<accession>A0A2P2NNL6</accession>
<name>A0A2P2NNL6_RHIMU</name>
<proteinExistence type="predicted"/>
<dbReference type="EMBL" id="GGEC01063496">
    <property type="protein sequence ID" value="MBX43980.1"/>
    <property type="molecule type" value="Transcribed_RNA"/>
</dbReference>
<feature type="signal peptide" evidence="1">
    <location>
        <begin position="1"/>
        <end position="17"/>
    </location>
</feature>
<sequence>MLIFLMHVHIFPWLVYCPNSHTNISYSFSYVHVLLAYNL</sequence>